<sequence length="145" mass="16020">MHGLGGMLQTLGSRAEDVAAVHTMAIIEEQAPGADAPSYTVFDFLPADAMALRTTATLMAGGSVKGILRERQLRRLPRRRCSLIGEATVPEAMQMARCFNEIWPCELKLLVNDCHSHTAALVHHLTGQTITIEKILPLQRYPLWM</sequence>
<dbReference type="EMBL" id="AGSI01000001">
    <property type="protein sequence ID" value="EIE27203.1"/>
    <property type="molecule type" value="Genomic_DNA"/>
</dbReference>
<dbReference type="AlphaFoldDB" id="I0Z984"/>
<name>I0Z984_COCSC</name>
<dbReference type="PANTHER" id="PTHR36342">
    <property type="entry name" value="PTB DOMAIN ENGULFMENT ADAPTER"/>
    <property type="match status" value="1"/>
</dbReference>
<gene>
    <name evidence="1" type="ORF">COCSUDRAFT_38937</name>
</gene>
<dbReference type="RefSeq" id="XP_005651747.1">
    <property type="nucleotide sequence ID" value="XM_005651690.1"/>
</dbReference>
<dbReference type="Proteomes" id="UP000007264">
    <property type="component" value="Unassembled WGS sequence"/>
</dbReference>
<proteinExistence type="predicted"/>
<evidence type="ECO:0000313" key="1">
    <source>
        <dbReference type="EMBL" id="EIE27203.1"/>
    </source>
</evidence>
<comment type="caution">
    <text evidence="1">The sequence shown here is derived from an EMBL/GenBank/DDBJ whole genome shotgun (WGS) entry which is preliminary data.</text>
</comment>
<dbReference type="OrthoDB" id="1920822at2759"/>
<reference evidence="1 2" key="1">
    <citation type="journal article" date="2012" name="Genome Biol.">
        <title>The genome of the polar eukaryotic microalga coccomyxa subellipsoidea reveals traits of cold adaptation.</title>
        <authorList>
            <person name="Blanc G."/>
            <person name="Agarkova I."/>
            <person name="Grimwood J."/>
            <person name="Kuo A."/>
            <person name="Brueggeman A."/>
            <person name="Dunigan D."/>
            <person name="Gurnon J."/>
            <person name="Ladunga I."/>
            <person name="Lindquist E."/>
            <person name="Lucas S."/>
            <person name="Pangilinan J."/>
            <person name="Proschold T."/>
            <person name="Salamov A."/>
            <person name="Schmutz J."/>
            <person name="Weeks D."/>
            <person name="Yamada T."/>
            <person name="Claverie J.M."/>
            <person name="Grigoriev I."/>
            <person name="Van Etten J."/>
            <person name="Lomsadze A."/>
            <person name="Borodovsky M."/>
        </authorList>
    </citation>
    <scope>NUCLEOTIDE SEQUENCE [LARGE SCALE GENOMIC DNA]</scope>
    <source>
        <strain evidence="1 2">C-169</strain>
    </source>
</reference>
<protein>
    <submittedName>
        <fullName evidence="1">Uncharacterized protein</fullName>
    </submittedName>
</protein>
<organism evidence="1 2">
    <name type="scientific">Coccomyxa subellipsoidea (strain C-169)</name>
    <name type="common">Green microalga</name>
    <dbReference type="NCBI Taxonomy" id="574566"/>
    <lineage>
        <taxon>Eukaryota</taxon>
        <taxon>Viridiplantae</taxon>
        <taxon>Chlorophyta</taxon>
        <taxon>core chlorophytes</taxon>
        <taxon>Trebouxiophyceae</taxon>
        <taxon>Trebouxiophyceae incertae sedis</taxon>
        <taxon>Coccomyxaceae</taxon>
        <taxon>Coccomyxa</taxon>
        <taxon>Coccomyxa subellipsoidea</taxon>
    </lineage>
</organism>
<evidence type="ECO:0000313" key="2">
    <source>
        <dbReference type="Proteomes" id="UP000007264"/>
    </source>
</evidence>
<dbReference type="KEGG" id="csl:COCSUDRAFT_38937"/>
<keyword evidence="2" id="KW-1185">Reference proteome</keyword>
<dbReference type="GeneID" id="17045218"/>
<accession>I0Z984</accession>
<dbReference type="PANTHER" id="PTHR36342:SF1">
    <property type="entry name" value="PTB DOMAIN ENGULFMENT ADAPTER"/>
    <property type="match status" value="1"/>
</dbReference>